<dbReference type="InterPro" id="IPR036185">
    <property type="entry name" value="DNA_heli_DnaB-like_N_sf"/>
</dbReference>
<dbReference type="Gene3D" id="3.40.50.300">
    <property type="entry name" value="P-loop containing nucleotide triphosphate hydrolases"/>
    <property type="match status" value="1"/>
</dbReference>
<organism evidence="13 14">
    <name type="scientific">Methylobacterium komagatae</name>
    <dbReference type="NCBI Taxonomy" id="374425"/>
    <lineage>
        <taxon>Bacteria</taxon>
        <taxon>Pseudomonadati</taxon>
        <taxon>Pseudomonadota</taxon>
        <taxon>Alphaproteobacteria</taxon>
        <taxon>Hyphomicrobiales</taxon>
        <taxon>Methylobacteriaceae</taxon>
        <taxon>Methylobacterium</taxon>
    </lineage>
</organism>
<keyword evidence="4" id="KW-0547">Nucleotide-binding</keyword>
<evidence type="ECO:0000313" key="14">
    <source>
        <dbReference type="Proteomes" id="UP001596292"/>
    </source>
</evidence>
<proteinExistence type="inferred from homology"/>
<evidence type="ECO:0000256" key="11">
    <source>
        <dbReference type="ARBA" id="ARBA00048954"/>
    </source>
</evidence>
<evidence type="ECO:0000256" key="6">
    <source>
        <dbReference type="ARBA" id="ARBA00022806"/>
    </source>
</evidence>
<dbReference type="PANTHER" id="PTHR30153:SF2">
    <property type="entry name" value="REPLICATIVE DNA HELICASE"/>
    <property type="match status" value="1"/>
</dbReference>
<dbReference type="Proteomes" id="UP001596292">
    <property type="component" value="Unassembled WGS sequence"/>
</dbReference>
<evidence type="ECO:0000256" key="7">
    <source>
        <dbReference type="ARBA" id="ARBA00022840"/>
    </source>
</evidence>
<dbReference type="InterPro" id="IPR016136">
    <property type="entry name" value="DNA_helicase_N/primase_C"/>
</dbReference>
<reference evidence="14" key="1">
    <citation type="journal article" date="2019" name="Int. J. Syst. Evol. Microbiol.">
        <title>The Global Catalogue of Microorganisms (GCM) 10K type strain sequencing project: providing services to taxonomists for standard genome sequencing and annotation.</title>
        <authorList>
            <consortium name="The Broad Institute Genomics Platform"/>
            <consortium name="The Broad Institute Genome Sequencing Center for Infectious Disease"/>
            <person name="Wu L."/>
            <person name="Ma J."/>
        </authorList>
    </citation>
    <scope>NUCLEOTIDE SEQUENCE [LARGE SCALE GENOMIC DNA]</scope>
    <source>
        <strain evidence="14">CCUG 48316</strain>
    </source>
</reference>
<keyword evidence="5" id="KW-0378">Hydrolase</keyword>
<comment type="catalytic activity">
    <reaction evidence="11">
        <text>ATP + H2O = ADP + phosphate + H(+)</text>
        <dbReference type="Rhea" id="RHEA:13065"/>
        <dbReference type="ChEBI" id="CHEBI:15377"/>
        <dbReference type="ChEBI" id="CHEBI:15378"/>
        <dbReference type="ChEBI" id="CHEBI:30616"/>
        <dbReference type="ChEBI" id="CHEBI:43474"/>
        <dbReference type="ChEBI" id="CHEBI:456216"/>
        <dbReference type="EC" id="5.6.2.3"/>
    </reaction>
</comment>
<dbReference type="InterPro" id="IPR007694">
    <property type="entry name" value="DNA_helicase_DnaB-like_C"/>
</dbReference>
<comment type="caution">
    <text evidence="13">The sequence shown here is derived from an EMBL/GenBank/DDBJ whole genome shotgun (WGS) entry which is preliminary data.</text>
</comment>
<dbReference type="Pfam" id="PF03796">
    <property type="entry name" value="DnaB_C"/>
    <property type="match status" value="1"/>
</dbReference>
<evidence type="ECO:0000256" key="4">
    <source>
        <dbReference type="ARBA" id="ARBA00022741"/>
    </source>
</evidence>
<evidence type="ECO:0000313" key="13">
    <source>
        <dbReference type="EMBL" id="MFC6792713.1"/>
    </source>
</evidence>
<keyword evidence="2" id="KW-0639">Primosome</keyword>
<dbReference type="RefSeq" id="WP_378974911.1">
    <property type="nucleotide sequence ID" value="NZ_JBHSWN010000001.1"/>
</dbReference>
<evidence type="ECO:0000256" key="8">
    <source>
        <dbReference type="ARBA" id="ARBA00023125"/>
    </source>
</evidence>
<comment type="similarity">
    <text evidence="1">Belongs to the helicase family. DnaB subfamily.</text>
</comment>
<dbReference type="InterPro" id="IPR027417">
    <property type="entry name" value="P-loop_NTPase"/>
</dbReference>
<feature type="domain" description="SF4 helicase" evidence="12">
    <location>
        <begin position="197"/>
        <end position="489"/>
    </location>
</feature>
<protein>
    <recommendedName>
        <fullName evidence="10">DNA 5'-3' helicase</fullName>
        <ecNumber evidence="10">5.6.2.3</ecNumber>
    </recommendedName>
</protein>
<gene>
    <name evidence="13" type="ORF">ACFQE0_26035</name>
</gene>
<dbReference type="EC" id="5.6.2.3" evidence="10"/>
<accession>A0ABW2BQF1</accession>
<evidence type="ECO:0000259" key="12">
    <source>
        <dbReference type="PROSITE" id="PS51199"/>
    </source>
</evidence>
<name>A0ABW2BQF1_9HYPH</name>
<dbReference type="GO" id="GO:0004386">
    <property type="term" value="F:helicase activity"/>
    <property type="evidence" value="ECO:0007669"/>
    <property type="project" value="UniProtKB-KW"/>
</dbReference>
<dbReference type="InterPro" id="IPR007693">
    <property type="entry name" value="DNA_helicase_DnaB-like_N"/>
</dbReference>
<evidence type="ECO:0000256" key="10">
    <source>
        <dbReference type="ARBA" id="ARBA00044969"/>
    </source>
</evidence>
<keyword evidence="8" id="KW-0238">DNA-binding</keyword>
<dbReference type="PROSITE" id="PS51199">
    <property type="entry name" value="SF4_HELICASE"/>
    <property type="match status" value="1"/>
</dbReference>
<dbReference type="SUPFAM" id="SSF52540">
    <property type="entry name" value="P-loop containing nucleoside triphosphate hydrolases"/>
    <property type="match status" value="1"/>
</dbReference>
<evidence type="ECO:0000256" key="5">
    <source>
        <dbReference type="ARBA" id="ARBA00022801"/>
    </source>
</evidence>
<keyword evidence="9" id="KW-0413">Isomerase</keyword>
<evidence type="ECO:0000256" key="3">
    <source>
        <dbReference type="ARBA" id="ARBA00022705"/>
    </source>
</evidence>
<keyword evidence="7" id="KW-0067">ATP-binding</keyword>
<sequence>MPSGSNPVALLDDFRVGRAAAPSAQTNPIADVDVEQALIGTILGHPEVYPRVEALVAVEHFYEQPHKIVWAAIADVVAAGDTPNLMRVRAAIGAEVWGQDFGGKTFGSYLTGLAIDGLPAQAVEYARIVQQIWQLRELHAATGSVTPGTGFVPGPALDRIYARIDAIRSAFVDRKVTSVSLDEASHALVTDIQASLQGEDRPPPSCGIAALDEEIGGGLLPSFLLTIGARTSVGKSVVGVEMGRCVASGGHAAIYHSLEMSRKQIAARIAASHLFDLGVEISFSQIQKRRALNDRDAYQVAMAARDTRDLPFHIEDGGGRTIGDIAASTDRLANFYARRNIPLGLVVIDHAHIVKFSRNFNREDEGFKEVADGALALAKHLDTTVLLLAQLNRGPETREDKRPGLADLRGAGAFEEDSDAVIFLYRPAYYIERSPAFRNGEAKAIEDHRANRHGLEFIIDKNRAGRSNHIVRAWIDPALNAVRDLHFRG</sequence>
<dbReference type="EMBL" id="JBHSWN010000001">
    <property type="protein sequence ID" value="MFC6792713.1"/>
    <property type="molecule type" value="Genomic_DNA"/>
</dbReference>
<keyword evidence="3" id="KW-0235">DNA replication</keyword>
<dbReference type="SUPFAM" id="SSF48024">
    <property type="entry name" value="N-terminal domain of DnaB helicase"/>
    <property type="match status" value="1"/>
</dbReference>
<dbReference type="PANTHER" id="PTHR30153">
    <property type="entry name" value="REPLICATIVE DNA HELICASE DNAB"/>
    <property type="match status" value="1"/>
</dbReference>
<evidence type="ECO:0000256" key="9">
    <source>
        <dbReference type="ARBA" id="ARBA00023235"/>
    </source>
</evidence>
<dbReference type="Gene3D" id="1.10.860.10">
    <property type="entry name" value="DNAb Helicase, Chain A"/>
    <property type="match status" value="1"/>
</dbReference>
<keyword evidence="14" id="KW-1185">Reference proteome</keyword>
<dbReference type="Pfam" id="PF00772">
    <property type="entry name" value="DnaB"/>
    <property type="match status" value="1"/>
</dbReference>
<keyword evidence="6 13" id="KW-0347">Helicase</keyword>
<evidence type="ECO:0000256" key="1">
    <source>
        <dbReference type="ARBA" id="ARBA00008428"/>
    </source>
</evidence>
<evidence type="ECO:0000256" key="2">
    <source>
        <dbReference type="ARBA" id="ARBA00022515"/>
    </source>
</evidence>